<proteinExistence type="inferred from homology"/>
<evidence type="ECO:0000256" key="5">
    <source>
        <dbReference type="ARBA" id="ARBA00023002"/>
    </source>
</evidence>
<dbReference type="PANTHER" id="PTHR47283">
    <property type="entry name" value="ENT-KAURENE OXIDASE, CHLOROPLASTIC"/>
    <property type="match status" value="1"/>
</dbReference>
<organism evidence="8 9">
    <name type="scientific">Striga hermonthica</name>
    <name type="common">Purple witchweed</name>
    <name type="synonym">Buchnera hermonthica</name>
    <dbReference type="NCBI Taxonomy" id="68872"/>
    <lineage>
        <taxon>Eukaryota</taxon>
        <taxon>Viridiplantae</taxon>
        <taxon>Streptophyta</taxon>
        <taxon>Embryophyta</taxon>
        <taxon>Tracheophyta</taxon>
        <taxon>Spermatophyta</taxon>
        <taxon>Magnoliopsida</taxon>
        <taxon>eudicotyledons</taxon>
        <taxon>Gunneridae</taxon>
        <taxon>Pentapetalae</taxon>
        <taxon>asterids</taxon>
        <taxon>lamiids</taxon>
        <taxon>Lamiales</taxon>
        <taxon>Orobanchaceae</taxon>
        <taxon>Buchnereae</taxon>
        <taxon>Striga</taxon>
    </lineage>
</organism>
<evidence type="ECO:0000313" key="9">
    <source>
        <dbReference type="Proteomes" id="UP001153555"/>
    </source>
</evidence>
<dbReference type="Proteomes" id="UP001153555">
    <property type="component" value="Unassembled WGS sequence"/>
</dbReference>
<dbReference type="OrthoDB" id="1055148at2759"/>
<dbReference type="PANTHER" id="PTHR47283:SF1">
    <property type="entry name" value="ENT-KAURENE OXIDASE, CHLOROPLASTIC"/>
    <property type="match status" value="1"/>
</dbReference>
<accession>A0A9N7MZP5</accession>
<dbReference type="Gene3D" id="1.10.630.10">
    <property type="entry name" value="Cytochrome P450"/>
    <property type="match status" value="1"/>
</dbReference>
<keyword evidence="3 7" id="KW-0812">Transmembrane</keyword>
<dbReference type="GO" id="GO:0005783">
    <property type="term" value="C:endoplasmic reticulum"/>
    <property type="evidence" value="ECO:0007669"/>
    <property type="project" value="TreeGrafter"/>
</dbReference>
<dbReference type="GO" id="GO:0052615">
    <property type="term" value="F:ent-kaurene oxidase activity"/>
    <property type="evidence" value="ECO:0007669"/>
    <property type="project" value="InterPro"/>
</dbReference>
<dbReference type="GO" id="GO:0020037">
    <property type="term" value="F:heme binding"/>
    <property type="evidence" value="ECO:0007669"/>
    <property type="project" value="InterPro"/>
</dbReference>
<keyword evidence="4 7" id="KW-1133">Transmembrane helix</keyword>
<comment type="subcellular location">
    <subcellularLocation>
        <location evidence="1">Membrane</location>
        <topology evidence="1">Single-pass membrane protein</topology>
    </subcellularLocation>
</comment>
<dbReference type="AlphaFoldDB" id="A0A9N7MZP5"/>
<dbReference type="PRINTS" id="PR00463">
    <property type="entry name" value="EP450I"/>
</dbReference>
<feature type="transmembrane region" description="Helical" evidence="7">
    <location>
        <begin position="12"/>
        <end position="34"/>
    </location>
</feature>
<gene>
    <name evidence="8" type="ORF">SHERM_18025</name>
</gene>
<protein>
    <submittedName>
        <fullName evidence="8">Ent-kaurene oxidase- chloroplastic</fullName>
    </submittedName>
</protein>
<comment type="caution">
    <text evidence="8">The sequence shown here is derived from an EMBL/GenBank/DDBJ whole genome shotgun (WGS) entry which is preliminary data.</text>
</comment>
<name>A0A9N7MZP5_STRHE</name>
<dbReference type="GO" id="GO:0016709">
    <property type="term" value="F:oxidoreductase activity, acting on paired donors, with incorporation or reduction of molecular oxygen, NAD(P)H as one donor, and incorporation of one atom of oxygen"/>
    <property type="evidence" value="ECO:0007669"/>
    <property type="project" value="TreeGrafter"/>
</dbReference>
<dbReference type="GO" id="GO:0009707">
    <property type="term" value="C:chloroplast outer membrane"/>
    <property type="evidence" value="ECO:0007669"/>
    <property type="project" value="TreeGrafter"/>
</dbReference>
<keyword evidence="9" id="KW-1185">Reference proteome</keyword>
<dbReference type="Pfam" id="PF00067">
    <property type="entry name" value="p450"/>
    <property type="match status" value="1"/>
</dbReference>
<evidence type="ECO:0000256" key="2">
    <source>
        <dbReference type="ARBA" id="ARBA00010617"/>
    </source>
</evidence>
<evidence type="ECO:0000256" key="4">
    <source>
        <dbReference type="ARBA" id="ARBA00022989"/>
    </source>
</evidence>
<evidence type="ECO:0000256" key="1">
    <source>
        <dbReference type="ARBA" id="ARBA00004167"/>
    </source>
</evidence>
<dbReference type="InterPro" id="IPR002401">
    <property type="entry name" value="Cyt_P450_E_grp-I"/>
</dbReference>
<dbReference type="GO" id="GO:0010241">
    <property type="term" value="P:ent-kaurene oxidation to kaurenoic acid"/>
    <property type="evidence" value="ECO:0007669"/>
    <property type="project" value="InterPro"/>
</dbReference>
<evidence type="ECO:0000313" key="8">
    <source>
        <dbReference type="EMBL" id="CAA0819652.1"/>
    </source>
</evidence>
<keyword evidence="5" id="KW-0560">Oxidoreductase</keyword>
<dbReference type="GO" id="GO:0005506">
    <property type="term" value="F:iron ion binding"/>
    <property type="evidence" value="ECO:0007669"/>
    <property type="project" value="InterPro"/>
</dbReference>
<evidence type="ECO:0000256" key="6">
    <source>
        <dbReference type="ARBA" id="ARBA00023136"/>
    </source>
</evidence>
<dbReference type="InterPro" id="IPR036396">
    <property type="entry name" value="Cyt_P450_sf"/>
</dbReference>
<dbReference type="InterPro" id="IPR044225">
    <property type="entry name" value="KO_chloroplastic"/>
</dbReference>
<dbReference type="GO" id="GO:0009686">
    <property type="term" value="P:gibberellin biosynthetic process"/>
    <property type="evidence" value="ECO:0007669"/>
    <property type="project" value="InterPro"/>
</dbReference>
<evidence type="ECO:0000256" key="3">
    <source>
        <dbReference type="ARBA" id="ARBA00022692"/>
    </source>
</evidence>
<sequence length="200" mass="22268">MDAIPSVDQISLATAVAIVGIIGLLTLWLINGYLKKSWKLKTSSGLTPPPEIPGLPVIGNLLQLRDKKPYKTFIRWAEKYGPIYSIRTGSKTIVVLNSVDVAKEAMVTRFSSISTRKLSNALKIISCDKNVIALCDYGDIHKTFKGHILNSMLGSNALKRFEIHRDAMIENMSKQLRACLNENPQAIVNFRKYSSLNFSD</sequence>
<keyword evidence="6 7" id="KW-0472">Membrane</keyword>
<reference evidence="8" key="1">
    <citation type="submission" date="2019-12" db="EMBL/GenBank/DDBJ databases">
        <authorList>
            <person name="Scholes J."/>
        </authorList>
    </citation>
    <scope>NUCLEOTIDE SEQUENCE</scope>
</reference>
<comment type="similarity">
    <text evidence="2">Belongs to the cytochrome P450 family.</text>
</comment>
<dbReference type="InterPro" id="IPR001128">
    <property type="entry name" value="Cyt_P450"/>
</dbReference>
<dbReference type="SUPFAM" id="SSF48264">
    <property type="entry name" value="Cytochrome P450"/>
    <property type="match status" value="1"/>
</dbReference>
<evidence type="ECO:0000256" key="7">
    <source>
        <dbReference type="SAM" id="Phobius"/>
    </source>
</evidence>
<dbReference type="EMBL" id="CACSLK010019251">
    <property type="protein sequence ID" value="CAA0819652.1"/>
    <property type="molecule type" value="Genomic_DNA"/>
</dbReference>